<sequence length="206" mass="23873">MSKDEKATRDRIHEIARFEFLDKGFQGASLRNIVKEAGVTTGSFYWYYSSKEELYDALVGEHYNHILQMYDDALESFWKMTKEDQKLHMGDIGGQCMVDMVEYMYSHLTAFKMLLIASAGTKYENLLHELTQREIDSTHEFEKHMKELGHPMGTQVEPALEHSITSGMFGGMFELVIHDVPKEKAVRCVRQLHAFYTAGWRKLMGM</sequence>
<evidence type="ECO:0000313" key="7">
    <source>
        <dbReference type="Proteomes" id="UP000292933"/>
    </source>
</evidence>
<dbReference type="EMBL" id="PCHB01000022">
    <property type="protein sequence ID" value="PKU94136.1"/>
    <property type="molecule type" value="Genomic_DNA"/>
</dbReference>
<dbReference type="InterPro" id="IPR001647">
    <property type="entry name" value="HTH_TetR"/>
</dbReference>
<reference evidence="4 6" key="1">
    <citation type="submission" date="2017-10" db="EMBL/GenBank/DDBJ databases">
        <title>Bifidobacterium genomics.</title>
        <authorList>
            <person name="Lugli G.A."/>
            <person name="Milani C."/>
            <person name="Mancabelli L."/>
        </authorList>
    </citation>
    <scope>NUCLEOTIDE SEQUENCE [LARGE SCALE GENOMIC DNA]</scope>
    <source>
        <strain evidence="4 6">1744B</strain>
    </source>
</reference>
<dbReference type="Pfam" id="PF00440">
    <property type="entry name" value="TetR_N"/>
    <property type="match status" value="1"/>
</dbReference>
<dbReference type="PANTHER" id="PTHR43479">
    <property type="entry name" value="ACREF/ENVCD OPERON REPRESSOR-RELATED"/>
    <property type="match status" value="1"/>
</dbReference>
<comment type="caution">
    <text evidence="4">The sequence shown here is derived from an EMBL/GenBank/DDBJ whole genome shotgun (WGS) entry which is preliminary data.</text>
</comment>
<accession>A0A2N3QQR5</accession>
<dbReference type="PROSITE" id="PS50977">
    <property type="entry name" value="HTH_TETR_2"/>
    <property type="match status" value="1"/>
</dbReference>
<evidence type="ECO:0000313" key="4">
    <source>
        <dbReference type="EMBL" id="PKU94136.1"/>
    </source>
</evidence>
<dbReference type="SUPFAM" id="SSF46689">
    <property type="entry name" value="Homeodomain-like"/>
    <property type="match status" value="1"/>
</dbReference>
<keyword evidence="1 2" id="KW-0238">DNA-binding</keyword>
<dbReference type="Proteomes" id="UP000233783">
    <property type="component" value="Unassembled WGS sequence"/>
</dbReference>
<feature type="domain" description="HTH tetR-type" evidence="3">
    <location>
        <begin position="6"/>
        <end position="66"/>
    </location>
</feature>
<name>A0A2N3QQR5_9BIFI</name>
<dbReference type="InterPro" id="IPR050624">
    <property type="entry name" value="HTH-type_Tx_Regulator"/>
</dbReference>
<feature type="DNA-binding region" description="H-T-H motif" evidence="2">
    <location>
        <begin position="29"/>
        <end position="48"/>
    </location>
</feature>
<dbReference type="InterPro" id="IPR009057">
    <property type="entry name" value="Homeodomain-like_sf"/>
</dbReference>
<gene>
    <name evidence="4" type="ORF">CQR56_1687</name>
    <name evidence="5" type="ORF">PG1780B_0420</name>
</gene>
<dbReference type="PANTHER" id="PTHR43479:SF11">
    <property type="entry name" value="ACREF_ENVCD OPERON REPRESSOR-RELATED"/>
    <property type="match status" value="1"/>
</dbReference>
<evidence type="ECO:0000256" key="2">
    <source>
        <dbReference type="PROSITE-ProRule" id="PRU00335"/>
    </source>
</evidence>
<evidence type="ECO:0000256" key="1">
    <source>
        <dbReference type="ARBA" id="ARBA00023125"/>
    </source>
</evidence>
<protein>
    <submittedName>
        <fullName evidence="4">TetR family transcriptional regulator</fullName>
    </submittedName>
</protein>
<dbReference type="Gene3D" id="1.10.357.10">
    <property type="entry name" value="Tetracycline Repressor, domain 2"/>
    <property type="match status" value="1"/>
</dbReference>
<organism evidence="4 6">
    <name type="scientific">Bifidobacterium pseudolongum subsp. globosum</name>
    <dbReference type="NCBI Taxonomy" id="1690"/>
    <lineage>
        <taxon>Bacteria</taxon>
        <taxon>Bacillati</taxon>
        <taxon>Actinomycetota</taxon>
        <taxon>Actinomycetes</taxon>
        <taxon>Bifidobacteriales</taxon>
        <taxon>Bifidobacteriaceae</taxon>
        <taxon>Bifidobacterium</taxon>
    </lineage>
</organism>
<dbReference type="AlphaFoldDB" id="A0A2N3QQR5"/>
<evidence type="ECO:0000259" key="3">
    <source>
        <dbReference type="PROSITE" id="PS50977"/>
    </source>
</evidence>
<dbReference type="RefSeq" id="WP_101393910.1">
    <property type="nucleotide sequence ID" value="NZ_PCHB01000022.1"/>
</dbReference>
<evidence type="ECO:0000313" key="5">
    <source>
        <dbReference type="EMBL" id="RYQ47643.1"/>
    </source>
</evidence>
<dbReference type="PRINTS" id="PR00455">
    <property type="entry name" value="HTHTETR"/>
</dbReference>
<proteinExistence type="predicted"/>
<dbReference type="Proteomes" id="UP000292933">
    <property type="component" value="Unassembled WGS sequence"/>
</dbReference>
<reference evidence="5 7" key="2">
    <citation type="submission" date="2018-12" db="EMBL/GenBank/DDBJ databases">
        <title>Unveiling genomic diversity among members of the Bifidobacterium pseudolongum species, a widely distributed gut commensal of the animal kingdom.</title>
        <authorList>
            <person name="Lugli G.A."/>
            <person name="Duranti S."/>
            <person name="Albert K."/>
            <person name="Mancabelli L."/>
            <person name="Napoli S."/>
            <person name="Viappiani A."/>
            <person name="Anzalone R."/>
            <person name="Longhi G."/>
            <person name="Milani C."/>
            <person name="Turroni F."/>
            <person name="Alessandri G."/>
            <person name="Sela D.A."/>
            <person name="Van Sinderen D."/>
            <person name="Ventura M."/>
        </authorList>
    </citation>
    <scope>NUCLEOTIDE SEQUENCE [LARGE SCALE GENOMIC DNA]</scope>
    <source>
        <strain evidence="5 7">1780B</strain>
    </source>
</reference>
<dbReference type="EMBL" id="RYVC01000005">
    <property type="protein sequence ID" value="RYQ47643.1"/>
    <property type="molecule type" value="Genomic_DNA"/>
</dbReference>
<evidence type="ECO:0000313" key="6">
    <source>
        <dbReference type="Proteomes" id="UP000233783"/>
    </source>
</evidence>
<dbReference type="GO" id="GO:0003677">
    <property type="term" value="F:DNA binding"/>
    <property type="evidence" value="ECO:0007669"/>
    <property type="project" value="UniProtKB-UniRule"/>
</dbReference>